<dbReference type="InterPro" id="IPR019561">
    <property type="entry name" value="Translocon_Sec61/SecY_plug_dom"/>
</dbReference>
<evidence type="ECO:0000256" key="8">
    <source>
        <dbReference type="ARBA" id="ARBA00023010"/>
    </source>
</evidence>
<comment type="similarity">
    <text evidence="2">Belongs to the SecY/SEC61-alpha family.</text>
</comment>
<dbReference type="HAMAP" id="MF_01465">
    <property type="entry name" value="SecY"/>
    <property type="match status" value="1"/>
</dbReference>
<sequence>MSLFKTVMGRIAKVLPEVRKPIRKPSMTERLIWTGIALGVFLVMTQIPLFGAGKLGADPLAYSRVIFASAQGTLMELGIGPIVTAGLIMQLLKGSDIIKFDFTKPEEKALFTSSTKFLTIIVAFAEAAAFIGAGFYGPNLQNSVAIIILLQLFGSTVLVMMLDEMIQKGWGIGSGISLFILAGVTKEVLWSLFSPLNPDGDFFGIIPYTIDAALNGNILDAVTRAAPFPNLITLGLTAMVIAIIIYVEGMKIEIPITSTRFKGFSGTYPIKLLYPSVIPVILASALLANITFMTQFLYARARDFPFLEIFGRFDPAQPGVPIGGIIYYISSPGRYDVALADPIRVVTFVAFLTLACVLFAKIWVSVGGLSPEAAAKSLIDAKVQVPGFRNSNVTVTAILKKYIPAVTVIGGLIIGLLASLSDILGIFGSGTGVLLMVSITLQYYQTLMREHIETVMPKLGAILGRS</sequence>
<dbReference type="GO" id="GO:0016020">
    <property type="term" value="C:membrane"/>
    <property type="evidence" value="ECO:0007669"/>
    <property type="project" value="InterPro"/>
</dbReference>
<feature type="transmembrane region" description="Helical" evidence="10">
    <location>
        <begin position="343"/>
        <end position="364"/>
    </location>
</feature>
<gene>
    <name evidence="12" type="ORF">ALOHA_HF4000ANIW141A21ctg1g26</name>
</gene>
<comment type="subcellular location">
    <subcellularLocation>
        <location evidence="1">Endomembrane system</location>
        <topology evidence="1">Multi-pass membrane protein</topology>
    </subcellularLocation>
</comment>
<dbReference type="NCBIfam" id="NF006341">
    <property type="entry name" value="PRK08568.1-5"/>
    <property type="match status" value="1"/>
</dbReference>
<dbReference type="GO" id="GO:0015031">
    <property type="term" value="P:protein transport"/>
    <property type="evidence" value="ECO:0007669"/>
    <property type="project" value="UniProtKB-KW"/>
</dbReference>
<accession>B3T582</accession>
<evidence type="ECO:0000256" key="1">
    <source>
        <dbReference type="ARBA" id="ARBA00004127"/>
    </source>
</evidence>
<keyword evidence="4" id="KW-1003">Cell membrane</keyword>
<protein>
    <submittedName>
        <fullName evidence="12">Putative eubacterial secY protein</fullName>
    </submittedName>
</protein>
<dbReference type="InterPro" id="IPR002208">
    <property type="entry name" value="SecY/SEC61-alpha"/>
</dbReference>
<evidence type="ECO:0000256" key="9">
    <source>
        <dbReference type="ARBA" id="ARBA00023136"/>
    </source>
</evidence>
<dbReference type="PROSITE" id="PS00755">
    <property type="entry name" value="SECY_1"/>
    <property type="match status" value="1"/>
</dbReference>
<dbReference type="NCBIfam" id="TIGR00967">
    <property type="entry name" value="3a0501s007"/>
    <property type="match status" value="1"/>
</dbReference>
<dbReference type="Pfam" id="PF00344">
    <property type="entry name" value="SecY"/>
    <property type="match status" value="1"/>
</dbReference>
<evidence type="ECO:0000259" key="11">
    <source>
        <dbReference type="Pfam" id="PF10559"/>
    </source>
</evidence>
<dbReference type="InterPro" id="IPR026593">
    <property type="entry name" value="SecY"/>
</dbReference>
<dbReference type="InterPro" id="IPR023201">
    <property type="entry name" value="SecY_dom_sf"/>
</dbReference>
<evidence type="ECO:0000256" key="10">
    <source>
        <dbReference type="SAM" id="Phobius"/>
    </source>
</evidence>
<dbReference type="Pfam" id="PF10559">
    <property type="entry name" value="Plug_translocon"/>
    <property type="match status" value="1"/>
</dbReference>
<proteinExistence type="inferred from homology"/>
<dbReference type="PRINTS" id="PR00303">
    <property type="entry name" value="SECYTRNLCASE"/>
</dbReference>
<dbReference type="Gene3D" id="1.10.3370.10">
    <property type="entry name" value="SecY subunit domain"/>
    <property type="match status" value="1"/>
</dbReference>
<feature type="transmembrane region" description="Helical" evidence="10">
    <location>
        <begin position="31"/>
        <end position="53"/>
    </location>
</feature>
<dbReference type="InterPro" id="IPR030659">
    <property type="entry name" value="SecY_CS"/>
</dbReference>
<evidence type="ECO:0000256" key="6">
    <source>
        <dbReference type="ARBA" id="ARBA00022927"/>
    </source>
</evidence>
<keyword evidence="9 10" id="KW-0472">Membrane</keyword>
<reference evidence="12" key="1">
    <citation type="journal article" date="2008" name="ISME J.">
        <title>Genomic patterns of recombination, clonal divergence and environment in marine microbial populations.</title>
        <authorList>
            <person name="Konstantinidis K.T."/>
            <person name="Delong E.F."/>
        </authorList>
    </citation>
    <scope>NUCLEOTIDE SEQUENCE</scope>
</reference>
<dbReference type="SUPFAM" id="SSF103491">
    <property type="entry name" value="Preprotein translocase SecY subunit"/>
    <property type="match status" value="1"/>
</dbReference>
<name>B3T582_9ZZZZ</name>
<dbReference type="PROSITE" id="PS00756">
    <property type="entry name" value="SECY_2"/>
    <property type="match status" value="1"/>
</dbReference>
<keyword evidence="7 10" id="KW-1133">Transmembrane helix</keyword>
<evidence type="ECO:0000256" key="7">
    <source>
        <dbReference type="ARBA" id="ARBA00022989"/>
    </source>
</evidence>
<organism evidence="12">
    <name type="scientific">uncultured marine microorganism HF4000_ANIW141A21</name>
    <dbReference type="NCBI Taxonomy" id="455535"/>
    <lineage>
        <taxon>unclassified sequences</taxon>
        <taxon>environmental samples</taxon>
    </lineage>
</organism>
<feature type="transmembrane region" description="Helical" evidence="10">
    <location>
        <begin position="143"/>
        <end position="162"/>
    </location>
</feature>
<keyword evidence="3" id="KW-0813">Transport</keyword>
<evidence type="ECO:0000256" key="5">
    <source>
        <dbReference type="ARBA" id="ARBA00022692"/>
    </source>
</evidence>
<dbReference type="AlphaFoldDB" id="B3T582"/>
<evidence type="ECO:0000256" key="3">
    <source>
        <dbReference type="ARBA" id="ARBA00022448"/>
    </source>
</evidence>
<feature type="domain" description="Translocon Sec61/SecY plug" evidence="11">
    <location>
        <begin position="40"/>
        <end position="72"/>
    </location>
</feature>
<feature type="transmembrane region" description="Helical" evidence="10">
    <location>
        <begin position="117"/>
        <end position="137"/>
    </location>
</feature>
<feature type="transmembrane region" description="Helical" evidence="10">
    <location>
        <begin position="65"/>
        <end position="89"/>
    </location>
</feature>
<keyword evidence="8" id="KW-0811">Translocation</keyword>
<evidence type="ECO:0000256" key="2">
    <source>
        <dbReference type="ARBA" id="ARBA00005751"/>
    </source>
</evidence>
<evidence type="ECO:0000313" key="12">
    <source>
        <dbReference type="EMBL" id="ABZ07741.1"/>
    </source>
</evidence>
<feature type="transmembrane region" description="Helical" evidence="10">
    <location>
        <begin position="272"/>
        <end position="298"/>
    </location>
</feature>
<feature type="transmembrane region" description="Helical" evidence="10">
    <location>
        <begin position="231"/>
        <end position="251"/>
    </location>
</feature>
<evidence type="ECO:0000256" key="4">
    <source>
        <dbReference type="ARBA" id="ARBA00022475"/>
    </source>
</evidence>
<feature type="transmembrane region" description="Helical" evidence="10">
    <location>
        <begin position="402"/>
        <end position="420"/>
    </location>
</feature>
<dbReference type="PIRSF" id="PIRSF004557">
    <property type="entry name" value="SecY"/>
    <property type="match status" value="1"/>
</dbReference>
<keyword evidence="5 10" id="KW-0812">Transmembrane</keyword>
<feature type="transmembrane region" description="Helical" evidence="10">
    <location>
        <begin position="169"/>
        <end position="193"/>
    </location>
</feature>
<dbReference type="PANTHER" id="PTHR10906">
    <property type="entry name" value="SECY/SEC61-ALPHA FAMILY MEMBER"/>
    <property type="match status" value="1"/>
</dbReference>
<dbReference type="EMBL" id="EU016608">
    <property type="protein sequence ID" value="ABZ07741.1"/>
    <property type="molecule type" value="Genomic_DNA"/>
</dbReference>
<feature type="transmembrane region" description="Helical" evidence="10">
    <location>
        <begin position="426"/>
        <end position="444"/>
    </location>
</feature>
<keyword evidence="6" id="KW-0653">Protein transport</keyword>